<evidence type="ECO:0000313" key="1">
    <source>
        <dbReference type="EMBL" id="JAD93466.1"/>
    </source>
</evidence>
<proteinExistence type="predicted"/>
<dbReference type="AlphaFoldDB" id="A0A0A9E0A0"/>
<reference evidence="1" key="1">
    <citation type="submission" date="2014-09" db="EMBL/GenBank/DDBJ databases">
        <authorList>
            <person name="Magalhaes I.L.F."/>
            <person name="Oliveira U."/>
            <person name="Santos F.R."/>
            <person name="Vidigal T.H.D.A."/>
            <person name="Brescovit A.D."/>
            <person name="Santos A.J."/>
        </authorList>
    </citation>
    <scope>NUCLEOTIDE SEQUENCE</scope>
    <source>
        <tissue evidence="1">Shoot tissue taken approximately 20 cm above the soil surface</tissue>
    </source>
</reference>
<dbReference type="EMBL" id="GBRH01204429">
    <property type="protein sequence ID" value="JAD93466.1"/>
    <property type="molecule type" value="Transcribed_RNA"/>
</dbReference>
<reference evidence="1" key="2">
    <citation type="journal article" date="2015" name="Data Brief">
        <title>Shoot transcriptome of the giant reed, Arundo donax.</title>
        <authorList>
            <person name="Barrero R.A."/>
            <person name="Guerrero F.D."/>
            <person name="Moolhuijzen P."/>
            <person name="Goolsby J.A."/>
            <person name="Tidwell J."/>
            <person name="Bellgard S.E."/>
            <person name="Bellgard M.I."/>
        </authorList>
    </citation>
    <scope>NUCLEOTIDE SEQUENCE</scope>
    <source>
        <tissue evidence="1">Shoot tissue taken approximately 20 cm above the soil surface</tissue>
    </source>
</reference>
<protein>
    <submittedName>
        <fullName evidence="1">Uncharacterized protein</fullName>
    </submittedName>
</protein>
<sequence>MKGQTCSLARYLSFCPKGILMICAPLLTPLSYLRFLKLVEASISAGSP</sequence>
<organism evidence="1">
    <name type="scientific">Arundo donax</name>
    <name type="common">Giant reed</name>
    <name type="synonym">Donax arundinaceus</name>
    <dbReference type="NCBI Taxonomy" id="35708"/>
    <lineage>
        <taxon>Eukaryota</taxon>
        <taxon>Viridiplantae</taxon>
        <taxon>Streptophyta</taxon>
        <taxon>Embryophyta</taxon>
        <taxon>Tracheophyta</taxon>
        <taxon>Spermatophyta</taxon>
        <taxon>Magnoliopsida</taxon>
        <taxon>Liliopsida</taxon>
        <taxon>Poales</taxon>
        <taxon>Poaceae</taxon>
        <taxon>PACMAD clade</taxon>
        <taxon>Arundinoideae</taxon>
        <taxon>Arundineae</taxon>
        <taxon>Arundo</taxon>
    </lineage>
</organism>
<name>A0A0A9E0A0_ARUDO</name>
<accession>A0A0A9E0A0</accession>